<dbReference type="EMBL" id="JBKBDD010000013">
    <property type="protein sequence ID" value="MFN6546993.1"/>
    <property type="molecule type" value="Genomic_DNA"/>
</dbReference>
<dbReference type="RefSeq" id="WP_409544912.1">
    <property type="nucleotide sequence ID" value="NZ_JBKBDD010000013.1"/>
</dbReference>
<evidence type="ECO:0000256" key="1">
    <source>
        <dbReference type="SAM" id="MobiDB-lite"/>
    </source>
</evidence>
<keyword evidence="3" id="KW-1185">Reference proteome</keyword>
<organism evidence="2 3">
    <name type="scientific">Mycolicibacterium nivoides</name>
    <dbReference type="NCBI Taxonomy" id="2487344"/>
    <lineage>
        <taxon>Bacteria</taxon>
        <taxon>Bacillati</taxon>
        <taxon>Actinomycetota</taxon>
        <taxon>Actinomycetes</taxon>
        <taxon>Mycobacteriales</taxon>
        <taxon>Mycobacteriaceae</taxon>
        <taxon>Mycolicibacterium</taxon>
    </lineage>
</organism>
<dbReference type="Proteomes" id="UP001635816">
    <property type="component" value="Unassembled WGS sequence"/>
</dbReference>
<evidence type="ECO:0000313" key="2">
    <source>
        <dbReference type="EMBL" id="MFN6546993.1"/>
    </source>
</evidence>
<name>A0ABW9LG64_9MYCO</name>
<evidence type="ECO:0000313" key="3">
    <source>
        <dbReference type="Proteomes" id="UP001635816"/>
    </source>
</evidence>
<gene>
    <name evidence="2" type="ORF">ACK4CT_27730</name>
</gene>
<feature type="region of interest" description="Disordered" evidence="1">
    <location>
        <begin position="1"/>
        <end position="23"/>
    </location>
</feature>
<proteinExistence type="predicted"/>
<sequence length="53" mass="5699">MPCRQHLEIAPGGSAQHRDLDEPALPGAVTADVQEDLLGLSVVNYTMWAHNAC</sequence>
<accession>A0ABW9LG64</accession>
<comment type="caution">
    <text evidence="2">The sequence shown here is derived from an EMBL/GenBank/DDBJ whole genome shotgun (WGS) entry which is preliminary data.</text>
</comment>
<reference evidence="2 3" key="1">
    <citation type="submission" date="2024-12" db="EMBL/GenBank/DDBJ databases">
        <title>The coexistence of Mycolicibacterium septicum and Mycolicibacterium nivoides in clinical samples.</title>
        <authorList>
            <person name="Wang C."/>
            <person name="Feng Y."/>
            <person name="Zong Z."/>
        </authorList>
    </citation>
    <scope>NUCLEOTIDE SEQUENCE [LARGE SCALE GENOMIC DNA]</scope>
    <source>
        <strain evidence="2 3">120309</strain>
    </source>
</reference>
<protein>
    <submittedName>
        <fullName evidence="2">Uncharacterized protein</fullName>
    </submittedName>
</protein>